<evidence type="ECO:0000313" key="2">
    <source>
        <dbReference type="EMBL" id="PVE04354.1"/>
    </source>
</evidence>
<dbReference type="InterPro" id="IPR054202">
    <property type="entry name" value="DUF6907"/>
</dbReference>
<proteinExistence type="predicted"/>
<sequence>MKKIPTAANNGGPEDHTTQPLGSASQAARLQSVPAALSDSEPAVGASAVRRTFTFTSAVTGEKVTATCMPGCTVDHEADSNTPEHPHDIYCNIPGTAGELPLYGPLCDTGSPKDFRFLSWQIESRPFSGQPAERLPFVAIEAIDDHYIEYLDPDTLEMVIGRLQKRVESLREAHAQLVNVRTAYLNPSEVAA</sequence>
<feature type="compositionally biased region" description="Polar residues" evidence="1">
    <location>
        <begin position="18"/>
        <end position="29"/>
    </location>
</feature>
<evidence type="ECO:0000313" key="3">
    <source>
        <dbReference type="Proteomes" id="UP000245992"/>
    </source>
</evidence>
<dbReference type="Pfam" id="PF21848">
    <property type="entry name" value="DUF6907"/>
    <property type="match status" value="1"/>
</dbReference>
<accession>A0A2T7SNJ5</accession>
<keyword evidence="3" id="KW-1185">Reference proteome</keyword>
<gene>
    <name evidence="2" type="ORF">Y717_12540</name>
</gene>
<name>A0A2T7SNJ5_9ACTN</name>
<dbReference type="AlphaFoldDB" id="A0A2T7SNJ5"/>
<dbReference type="Proteomes" id="UP000245992">
    <property type="component" value="Unassembled WGS sequence"/>
</dbReference>
<comment type="caution">
    <text evidence="2">The sequence shown here is derived from an EMBL/GenBank/DDBJ whole genome shotgun (WGS) entry which is preliminary data.</text>
</comment>
<protein>
    <submittedName>
        <fullName evidence="2">Uncharacterized protein</fullName>
    </submittedName>
</protein>
<dbReference type="RefSeq" id="WP_030353286.1">
    <property type="nucleotide sequence ID" value="NZ_AZSP01000391.1"/>
</dbReference>
<evidence type="ECO:0000256" key="1">
    <source>
        <dbReference type="SAM" id="MobiDB-lite"/>
    </source>
</evidence>
<organism evidence="2 3">
    <name type="scientific">Streptomyces scopuliridis RB72</name>
    <dbReference type="NCBI Taxonomy" id="1440053"/>
    <lineage>
        <taxon>Bacteria</taxon>
        <taxon>Bacillati</taxon>
        <taxon>Actinomycetota</taxon>
        <taxon>Actinomycetes</taxon>
        <taxon>Kitasatosporales</taxon>
        <taxon>Streptomycetaceae</taxon>
        <taxon>Streptomyces</taxon>
    </lineage>
</organism>
<dbReference type="OrthoDB" id="4280644at2"/>
<feature type="region of interest" description="Disordered" evidence="1">
    <location>
        <begin position="1"/>
        <end position="43"/>
    </location>
</feature>
<reference evidence="2 3" key="1">
    <citation type="submission" date="2013-12" db="EMBL/GenBank/DDBJ databases">
        <title>Annotated genome of Streptomyces scopuliridis.</title>
        <authorList>
            <person name="Olson J.B."/>
        </authorList>
    </citation>
    <scope>NUCLEOTIDE SEQUENCE [LARGE SCALE GENOMIC DNA]</scope>
    <source>
        <strain evidence="2 3">RB72</strain>
    </source>
</reference>
<dbReference type="EMBL" id="AZSP01000391">
    <property type="protein sequence ID" value="PVE04354.1"/>
    <property type="molecule type" value="Genomic_DNA"/>
</dbReference>
<dbReference type="STRING" id="1440053.GCA_000718095_04275"/>